<protein>
    <submittedName>
        <fullName evidence="2">Uncharacterized protein</fullName>
    </submittedName>
</protein>
<comment type="caution">
    <text evidence="2">The sequence shown here is derived from an EMBL/GenBank/DDBJ whole genome shotgun (WGS) entry which is preliminary data.</text>
</comment>
<evidence type="ECO:0000313" key="3">
    <source>
        <dbReference type="Proteomes" id="UP000284219"/>
    </source>
</evidence>
<feature type="transmembrane region" description="Helical" evidence="1">
    <location>
        <begin position="7"/>
        <end position="25"/>
    </location>
</feature>
<name>A0A419SGR7_9BACL</name>
<dbReference type="EMBL" id="MCHY01000009">
    <property type="protein sequence ID" value="RKD22992.1"/>
    <property type="molecule type" value="Genomic_DNA"/>
</dbReference>
<organism evidence="2 3">
    <name type="scientific">Ammoniphilus oxalaticus</name>
    <dbReference type="NCBI Taxonomy" id="66863"/>
    <lineage>
        <taxon>Bacteria</taxon>
        <taxon>Bacillati</taxon>
        <taxon>Bacillota</taxon>
        <taxon>Bacilli</taxon>
        <taxon>Bacillales</taxon>
        <taxon>Paenibacillaceae</taxon>
        <taxon>Aneurinibacillus group</taxon>
        <taxon>Ammoniphilus</taxon>
    </lineage>
</organism>
<keyword evidence="1" id="KW-1133">Transmembrane helix</keyword>
<feature type="transmembrane region" description="Helical" evidence="1">
    <location>
        <begin position="78"/>
        <end position="97"/>
    </location>
</feature>
<keyword evidence="1" id="KW-0472">Membrane</keyword>
<dbReference type="Proteomes" id="UP000284219">
    <property type="component" value="Unassembled WGS sequence"/>
</dbReference>
<proteinExistence type="predicted"/>
<accession>A0A419SGR7</accession>
<sequence length="219" mass="24643">MIKSKQMFWFSLTLLSVSMILNFPFPHKYPIGEAISIALNIPLSFANGFHTVGLITLLLLITGLYFLSKSLRKNRGRFVFIAILIVSFVPIFIIDSYQKTLAKGIYAVSYSSEQSNYSFEMANEGILHGECSLSFRNNSNKEVRFTVEFYEDPHFRSNPPTVSLLNHTVPFEVILGAKESKRVHFEKSIDVSSMENHIHSGGGTGVNIIIKSGEKSRNL</sequence>
<gene>
    <name evidence="2" type="ORF">BEP19_12230</name>
</gene>
<evidence type="ECO:0000256" key="1">
    <source>
        <dbReference type="SAM" id="Phobius"/>
    </source>
</evidence>
<evidence type="ECO:0000313" key="2">
    <source>
        <dbReference type="EMBL" id="RKD22992.1"/>
    </source>
</evidence>
<feature type="transmembrane region" description="Helical" evidence="1">
    <location>
        <begin position="45"/>
        <end position="66"/>
    </location>
</feature>
<dbReference type="AlphaFoldDB" id="A0A419SGR7"/>
<keyword evidence="3" id="KW-1185">Reference proteome</keyword>
<keyword evidence="1" id="KW-0812">Transmembrane</keyword>
<reference evidence="2 3" key="1">
    <citation type="submission" date="2016-08" db="EMBL/GenBank/DDBJ databases">
        <title>Novel Firmicute Genomes.</title>
        <authorList>
            <person name="Poppleton D.I."/>
            <person name="Gribaldo S."/>
        </authorList>
    </citation>
    <scope>NUCLEOTIDE SEQUENCE [LARGE SCALE GENOMIC DNA]</scope>
    <source>
        <strain evidence="2 3">RAOx-1</strain>
    </source>
</reference>